<protein>
    <recommendedName>
        <fullName evidence="6">PEGA domain-containing protein</fullName>
    </recommendedName>
</protein>
<keyword evidence="1" id="KW-0472">Membrane</keyword>
<evidence type="ECO:0000313" key="5">
    <source>
        <dbReference type="Proteomes" id="UP000647339"/>
    </source>
</evidence>
<evidence type="ECO:0008006" key="6">
    <source>
        <dbReference type="Google" id="ProtNLM"/>
    </source>
</evidence>
<sequence length="153" mass="17500">MLFIALILFPSCASSTLIQSTPGEAKLYLNDEYVGVTPYKHRDSRIVGSSTDVRLEKEGYETFTTFFSRDEKADVGAIIGGFFLLFPFLWTMKYKPSRTYELTPLNSYNEVQEDDSSMASKADELLKLQELVEKGLITQEEFVQEKKKILDEK</sequence>
<dbReference type="InterPro" id="IPR013229">
    <property type="entry name" value="PEGA"/>
</dbReference>
<comment type="caution">
    <text evidence="4">The sequence shown here is derived from an EMBL/GenBank/DDBJ whole genome shotgun (WGS) entry which is preliminary data.</text>
</comment>
<reference evidence="5" key="1">
    <citation type="journal article" date="2019" name="Int. J. Syst. Evol. Microbiol.">
        <title>The Global Catalogue of Microorganisms (GCM) 10K type strain sequencing project: providing services to taxonomists for standard genome sequencing and annotation.</title>
        <authorList>
            <consortium name="The Broad Institute Genomics Platform"/>
            <consortium name="The Broad Institute Genome Sequencing Center for Infectious Disease"/>
            <person name="Wu L."/>
            <person name="Ma J."/>
        </authorList>
    </citation>
    <scope>NUCLEOTIDE SEQUENCE [LARGE SCALE GENOMIC DNA]</scope>
    <source>
        <strain evidence="5">CGMCC 1.15407</strain>
    </source>
</reference>
<feature type="domain" description="PEGA" evidence="2">
    <location>
        <begin position="17"/>
        <end position="65"/>
    </location>
</feature>
<keyword evidence="5" id="KW-1185">Reference proteome</keyword>
<dbReference type="Proteomes" id="UP000647339">
    <property type="component" value="Unassembled WGS sequence"/>
</dbReference>
<gene>
    <name evidence="4" type="ORF">GCM10011339_13040</name>
</gene>
<organism evidence="4 5">
    <name type="scientific">Echinicola rosea</name>
    <dbReference type="NCBI Taxonomy" id="1807691"/>
    <lineage>
        <taxon>Bacteria</taxon>
        <taxon>Pseudomonadati</taxon>
        <taxon>Bacteroidota</taxon>
        <taxon>Cytophagia</taxon>
        <taxon>Cytophagales</taxon>
        <taxon>Cyclobacteriaceae</taxon>
        <taxon>Echinicola</taxon>
    </lineage>
</organism>
<keyword evidence="1" id="KW-0812">Transmembrane</keyword>
<evidence type="ECO:0000313" key="4">
    <source>
        <dbReference type="EMBL" id="GGF26341.1"/>
    </source>
</evidence>
<dbReference type="Pfam" id="PF08308">
    <property type="entry name" value="PEGA"/>
    <property type="match status" value="1"/>
</dbReference>
<evidence type="ECO:0000259" key="3">
    <source>
        <dbReference type="Pfam" id="PF09851"/>
    </source>
</evidence>
<proteinExistence type="predicted"/>
<dbReference type="InterPro" id="IPR018649">
    <property type="entry name" value="SHOCT"/>
</dbReference>
<evidence type="ECO:0000259" key="2">
    <source>
        <dbReference type="Pfam" id="PF08308"/>
    </source>
</evidence>
<accession>A0ABQ1USV7</accession>
<feature type="transmembrane region" description="Helical" evidence="1">
    <location>
        <begin position="75"/>
        <end position="92"/>
    </location>
</feature>
<dbReference type="EMBL" id="BMIU01000005">
    <property type="protein sequence ID" value="GGF26341.1"/>
    <property type="molecule type" value="Genomic_DNA"/>
</dbReference>
<evidence type="ECO:0000256" key="1">
    <source>
        <dbReference type="SAM" id="Phobius"/>
    </source>
</evidence>
<name>A0ABQ1USV7_9BACT</name>
<feature type="domain" description="SHOCT" evidence="3">
    <location>
        <begin position="123"/>
        <end position="150"/>
    </location>
</feature>
<keyword evidence="1" id="KW-1133">Transmembrane helix</keyword>
<dbReference type="Pfam" id="PF09851">
    <property type="entry name" value="SHOCT"/>
    <property type="match status" value="1"/>
</dbReference>